<keyword evidence="2 3" id="KW-0802">TPR repeat</keyword>
<proteinExistence type="predicted"/>
<evidence type="ECO:0000313" key="6">
    <source>
        <dbReference type="Proteomes" id="UP001215280"/>
    </source>
</evidence>
<evidence type="ECO:0008006" key="7">
    <source>
        <dbReference type="Google" id="ProtNLM"/>
    </source>
</evidence>
<dbReference type="SMART" id="SM00028">
    <property type="entry name" value="TPR"/>
    <property type="match status" value="2"/>
</dbReference>
<evidence type="ECO:0000256" key="4">
    <source>
        <dbReference type="SAM" id="MobiDB-lite"/>
    </source>
</evidence>
<comment type="caution">
    <text evidence="5">The sequence shown here is derived from an EMBL/GenBank/DDBJ whole genome shotgun (WGS) entry which is preliminary data.</text>
</comment>
<feature type="repeat" description="TPR" evidence="3">
    <location>
        <begin position="547"/>
        <end position="580"/>
    </location>
</feature>
<dbReference type="PANTHER" id="PTHR16193">
    <property type="entry name" value="TETRATRICOPEPTIDE REPEAT PROTEIN 27"/>
    <property type="match status" value="1"/>
</dbReference>
<dbReference type="PANTHER" id="PTHR16193:SF0">
    <property type="entry name" value="TETRATRICOPEPTIDE REPEAT PROTEIN 27"/>
    <property type="match status" value="1"/>
</dbReference>
<dbReference type="InterPro" id="IPR044244">
    <property type="entry name" value="TTC27/Emw1"/>
</dbReference>
<dbReference type="Gene3D" id="1.25.40.10">
    <property type="entry name" value="Tetratricopeptide repeat domain"/>
    <property type="match status" value="1"/>
</dbReference>
<evidence type="ECO:0000256" key="1">
    <source>
        <dbReference type="ARBA" id="ARBA00022737"/>
    </source>
</evidence>
<dbReference type="InterPro" id="IPR011990">
    <property type="entry name" value="TPR-like_helical_dom_sf"/>
</dbReference>
<evidence type="ECO:0000313" key="5">
    <source>
        <dbReference type="EMBL" id="KAJ7733558.1"/>
    </source>
</evidence>
<evidence type="ECO:0000256" key="2">
    <source>
        <dbReference type="ARBA" id="ARBA00022803"/>
    </source>
</evidence>
<dbReference type="InterPro" id="IPR019734">
    <property type="entry name" value="TPR_rpt"/>
</dbReference>
<feature type="region of interest" description="Disordered" evidence="4">
    <location>
        <begin position="275"/>
        <end position="294"/>
    </location>
</feature>
<feature type="region of interest" description="Disordered" evidence="4">
    <location>
        <begin position="719"/>
        <end position="744"/>
    </location>
</feature>
<feature type="region of interest" description="Disordered" evidence="4">
    <location>
        <begin position="309"/>
        <end position="329"/>
    </location>
</feature>
<protein>
    <recommendedName>
        <fullName evidence="7">TPR-like protein</fullName>
    </recommendedName>
</protein>
<name>A0AAD7MUQ9_9AGAR</name>
<feature type="compositionally biased region" description="Polar residues" evidence="4">
    <location>
        <begin position="279"/>
        <end position="290"/>
    </location>
</feature>
<keyword evidence="6" id="KW-1185">Reference proteome</keyword>
<evidence type="ECO:0000256" key="3">
    <source>
        <dbReference type="PROSITE-ProRule" id="PRU00339"/>
    </source>
</evidence>
<organism evidence="5 6">
    <name type="scientific">Mycena maculata</name>
    <dbReference type="NCBI Taxonomy" id="230809"/>
    <lineage>
        <taxon>Eukaryota</taxon>
        <taxon>Fungi</taxon>
        <taxon>Dikarya</taxon>
        <taxon>Basidiomycota</taxon>
        <taxon>Agaricomycotina</taxon>
        <taxon>Agaricomycetes</taxon>
        <taxon>Agaricomycetidae</taxon>
        <taxon>Agaricales</taxon>
        <taxon>Marasmiineae</taxon>
        <taxon>Mycenaceae</taxon>
        <taxon>Mycena</taxon>
    </lineage>
</organism>
<dbReference type="PROSITE" id="PS50005">
    <property type="entry name" value="TPR"/>
    <property type="match status" value="1"/>
</dbReference>
<dbReference type="SUPFAM" id="SSF48452">
    <property type="entry name" value="TPR-like"/>
    <property type="match status" value="1"/>
</dbReference>
<reference evidence="5" key="1">
    <citation type="submission" date="2023-03" db="EMBL/GenBank/DDBJ databases">
        <title>Massive genome expansion in bonnet fungi (Mycena s.s.) driven by repeated elements and novel gene families across ecological guilds.</title>
        <authorList>
            <consortium name="Lawrence Berkeley National Laboratory"/>
            <person name="Harder C.B."/>
            <person name="Miyauchi S."/>
            <person name="Viragh M."/>
            <person name="Kuo A."/>
            <person name="Thoen E."/>
            <person name="Andreopoulos B."/>
            <person name="Lu D."/>
            <person name="Skrede I."/>
            <person name="Drula E."/>
            <person name="Henrissat B."/>
            <person name="Morin E."/>
            <person name="Kohler A."/>
            <person name="Barry K."/>
            <person name="LaButti K."/>
            <person name="Morin E."/>
            <person name="Salamov A."/>
            <person name="Lipzen A."/>
            <person name="Mereny Z."/>
            <person name="Hegedus B."/>
            <person name="Baldrian P."/>
            <person name="Stursova M."/>
            <person name="Weitz H."/>
            <person name="Taylor A."/>
            <person name="Grigoriev I.V."/>
            <person name="Nagy L.G."/>
            <person name="Martin F."/>
            <person name="Kauserud H."/>
        </authorList>
    </citation>
    <scope>NUCLEOTIDE SEQUENCE</scope>
    <source>
        <strain evidence="5">CBHHK188m</strain>
    </source>
</reference>
<dbReference type="AlphaFoldDB" id="A0AAD7MUQ9"/>
<dbReference type="Proteomes" id="UP001215280">
    <property type="component" value="Unassembled WGS sequence"/>
</dbReference>
<sequence>MPFPQTELIESALLNGKWDNSTKPSQIADLAKSVVNGDFGVVLQSPLAKKIFVPSSTEDGQNSGLFNAGSSLTDKPADDDAIRLILAVACLHAFIQINWTGPDLDFKVLDVLQITASDVTEESLNQRAVSELAYGGEPAYHLTQYAMLLRLAQLLLDVPSHCASVPWWKLRVALVHQQILDEPAPLPPVIISALEPLAPIYAGDPELSGRLELEQGLLQHFVAQDKIAAEYFIKAARATGMEYELTGALGKRTKFQQNELSQLVLLAESQLKVEERTADSSSTKPSSTGGQVPETLALNDDTLLEQTAFTSSSPSAHARLSHLDPSSQPPLHPLDQSILLAMCLNVKNTSPVHGLTSEQMTPYVSRVISHPLNWSVHTMALLLRARLESTRTRTVERATLQLQALIEQMPTADAPVAERLRYAHALPLPSKWEMEKELATRFLSLGAVRSALDIFERLEMWEEVVKCWQAMERRDKGVTIVRDLLEGRKAEADVVLARGKAGTTEARRASMDLAREAKLWCLLGDLEPEHAVEHYGRAWAVSGQTAGRAMRSLGGYHFARGEYAEAITCLKRAVAINPLLSRSWFILGCACMRVEDWTEARVAFGRCVSIDEEDGESWSNLASMYMRMGANNKMVDESAEDASDSVPFENKLLAFRALKQGLRSAYENWRMWYNYMIVSIQVGELSEACRALGRVVESRGAGAVDEDVLERLVNAVTRAPTVEEAPQEGPEGEAAAQAASNPNEGRGLLRPVKHLLEDVVLPRTSSSPRVFRAYAKLLTWEARWDDALKAAMDAYRCSAAGAMEAGETDVARWREAVGDVEDVVDALRNFGPRSADGGAKWRLQARSIVRTFMGKTRDAFGDEPEWGKVEEMLEELKPQRRDDDA</sequence>
<accession>A0AAD7MUQ9</accession>
<keyword evidence="1" id="KW-0677">Repeat</keyword>
<gene>
    <name evidence="5" type="ORF">DFH07DRAFT_928735</name>
</gene>
<dbReference type="EMBL" id="JARJLG010000167">
    <property type="protein sequence ID" value="KAJ7733558.1"/>
    <property type="molecule type" value="Genomic_DNA"/>
</dbReference>
<feature type="compositionally biased region" description="Low complexity" evidence="4">
    <location>
        <begin position="723"/>
        <end position="739"/>
    </location>
</feature>